<proteinExistence type="predicted"/>
<evidence type="ECO:0000313" key="1">
    <source>
        <dbReference type="EMBL" id="KKL57656.1"/>
    </source>
</evidence>
<comment type="caution">
    <text evidence="1">The sequence shown here is derived from an EMBL/GenBank/DDBJ whole genome shotgun (WGS) entry which is preliminary data.</text>
</comment>
<organism evidence="1">
    <name type="scientific">marine sediment metagenome</name>
    <dbReference type="NCBI Taxonomy" id="412755"/>
    <lineage>
        <taxon>unclassified sequences</taxon>
        <taxon>metagenomes</taxon>
        <taxon>ecological metagenomes</taxon>
    </lineage>
</organism>
<gene>
    <name evidence="1" type="ORF">LCGC14_2233260</name>
</gene>
<dbReference type="EMBL" id="LAZR01030092">
    <property type="protein sequence ID" value="KKL57656.1"/>
    <property type="molecule type" value="Genomic_DNA"/>
</dbReference>
<reference evidence="1" key="1">
    <citation type="journal article" date="2015" name="Nature">
        <title>Complex archaea that bridge the gap between prokaryotes and eukaryotes.</title>
        <authorList>
            <person name="Spang A."/>
            <person name="Saw J.H."/>
            <person name="Jorgensen S.L."/>
            <person name="Zaremba-Niedzwiedzka K."/>
            <person name="Martijn J."/>
            <person name="Lind A.E."/>
            <person name="van Eijk R."/>
            <person name="Schleper C."/>
            <person name="Guy L."/>
            <person name="Ettema T.J."/>
        </authorList>
    </citation>
    <scope>NUCLEOTIDE SEQUENCE</scope>
</reference>
<dbReference type="AlphaFoldDB" id="A0A0F9DV80"/>
<sequence>MGPNTPTCLSPNTGLVEPREASGLSASHCPRCRTTFMPPDQDCGRCGSHVPDHLKPVRCLVAEPTAPVACDGCDRTLNLTLERVVYYASRNVWYHQKCDRSLAQARNGFATTARRLKGVRDGQSRKDCN</sequence>
<name>A0A0F9DV80_9ZZZZ</name>
<evidence type="ECO:0008006" key="2">
    <source>
        <dbReference type="Google" id="ProtNLM"/>
    </source>
</evidence>
<protein>
    <recommendedName>
        <fullName evidence="2">Double zinc ribbon domain-containing protein</fullName>
    </recommendedName>
</protein>
<accession>A0A0F9DV80</accession>